<evidence type="ECO:0000259" key="5">
    <source>
        <dbReference type="PROSITE" id="PS50109"/>
    </source>
</evidence>
<dbReference type="GO" id="GO:0000155">
    <property type="term" value="F:phosphorelay sensor kinase activity"/>
    <property type="evidence" value="ECO:0007669"/>
    <property type="project" value="InterPro"/>
</dbReference>
<dbReference type="SMART" id="SM00387">
    <property type="entry name" value="HATPase_c"/>
    <property type="match status" value="1"/>
</dbReference>
<accession>A0A099KQP6</accession>
<dbReference type="OrthoDB" id="1931120at2"/>
<keyword evidence="4" id="KW-0812">Transmembrane</keyword>
<dbReference type="InterPro" id="IPR005467">
    <property type="entry name" value="His_kinase_dom"/>
</dbReference>
<dbReference type="SUPFAM" id="SSF47384">
    <property type="entry name" value="Homodimeric domain of signal transducing histidine kinase"/>
    <property type="match status" value="1"/>
</dbReference>
<dbReference type="InterPro" id="IPR036890">
    <property type="entry name" value="HATPase_C_sf"/>
</dbReference>
<dbReference type="RefSeq" id="WP_052093683.1">
    <property type="nucleotide sequence ID" value="NZ_JQEC01000029.1"/>
</dbReference>
<reference evidence="6 7" key="1">
    <citation type="submission" date="2014-08" db="EMBL/GenBank/DDBJ databases">
        <title>Genomic and Phenotypic Diversity of Colwellia psychrerythraea strains from Disparate Marine Basins.</title>
        <authorList>
            <person name="Techtmann S.M."/>
            <person name="Stelling S.C."/>
            <person name="Utturkar S.M."/>
            <person name="Alshibli N."/>
            <person name="Harris A."/>
            <person name="Brown S.D."/>
            <person name="Hazen T.C."/>
        </authorList>
    </citation>
    <scope>NUCLEOTIDE SEQUENCE [LARGE SCALE GENOMIC DNA]</scope>
    <source>
        <strain evidence="6 7">GAB14E</strain>
    </source>
</reference>
<dbReference type="InterPro" id="IPR003661">
    <property type="entry name" value="HisK_dim/P_dom"/>
</dbReference>
<keyword evidence="6" id="KW-0547">Nucleotide-binding</keyword>
<evidence type="ECO:0000256" key="2">
    <source>
        <dbReference type="ARBA" id="ARBA00012438"/>
    </source>
</evidence>
<proteinExistence type="predicted"/>
<feature type="domain" description="Histidine kinase" evidence="5">
    <location>
        <begin position="238"/>
        <end position="470"/>
    </location>
</feature>
<organism evidence="6 7">
    <name type="scientific">Colwellia psychrerythraea</name>
    <name type="common">Vibrio psychroerythus</name>
    <dbReference type="NCBI Taxonomy" id="28229"/>
    <lineage>
        <taxon>Bacteria</taxon>
        <taxon>Pseudomonadati</taxon>
        <taxon>Pseudomonadota</taxon>
        <taxon>Gammaproteobacteria</taxon>
        <taxon>Alteromonadales</taxon>
        <taxon>Colwelliaceae</taxon>
        <taxon>Colwellia</taxon>
    </lineage>
</organism>
<dbReference type="PRINTS" id="PR00344">
    <property type="entry name" value="BCTRLSENSOR"/>
</dbReference>
<dbReference type="SUPFAM" id="SSF55874">
    <property type="entry name" value="ATPase domain of HSP90 chaperone/DNA topoisomerase II/histidine kinase"/>
    <property type="match status" value="1"/>
</dbReference>
<dbReference type="PANTHER" id="PTHR43065:SF51">
    <property type="entry name" value="HISTIDINE KINASE"/>
    <property type="match status" value="1"/>
</dbReference>
<dbReference type="AlphaFoldDB" id="A0A099KQP6"/>
<comment type="caution">
    <text evidence="6">The sequence shown here is derived from an EMBL/GenBank/DDBJ whole genome shotgun (WGS) entry which is preliminary data.</text>
</comment>
<keyword evidence="4" id="KW-0472">Membrane</keyword>
<dbReference type="CDD" id="cd00082">
    <property type="entry name" value="HisKA"/>
    <property type="match status" value="1"/>
</dbReference>
<dbReference type="GO" id="GO:0005524">
    <property type="term" value="F:ATP binding"/>
    <property type="evidence" value="ECO:0007669"/>
    <property type="project" value="UniProtKB-KW"/>
</dbReference>
<evidence type="ECO:0000313" key="7">
    <source>
        <dbReference type="Proteomes" id="UP000029868"/>
    </source>
</evidence>
<evidence type="ECO:0000256" key="4">
    <source>
        <dbReference type="SAM" id="Phobius"/>
    </source>
</evidence>
<dbReference type="EMBL" id="JQEC01000029">
    <property type="protein sequence ID" value="KGJ92831.1"/>
    <property type="molecule type" value="Genomic_DNA"/>
</dbReference>
<dbReference type="PROSITE" id="PS50109">
    <property type="entry name" value="HIS_KIN"/>
    <property type="match status" value="1"/>
</dbReference>
<dbReference type="Gene3D" id="1.10.287.130">
    <property type="match status" value="1"/>
</dbReference>
<dbReference type="PANTHER" id="PTHR43065">
    <property type="entry name" value="SENSOR HISTIDINE KINASE"/>
    <property type="match status" value="1"/>
</dbReference>
<keyword evidence="3" id="KW-0597">Phosphoprotein</keyword>
<feature type="transmembrane region" description="Helical" evidence="4">
    <location>
        <begin position="20"/>
        <end position="36"/>
    </location>
</feature>
<dbReference type="InterPro" id="IPR004358">
    <property type="entry name" value="Sig_transdc_His_kin-like_C"/>
</dbReference>
<name>A0A099KQP6_COLPS</name>
<dbReference type="InterPro" id="IPR036097">
    <property type="entry name" value="HisK_dim/P_sf"/>
</dbReference>
<dbReference type="Gene3D" id="3.30.565.10">
    <property type="entry name" value="Histidine kinase-like ATPase, C-terminal domain"/>
    <property type="match status" value="1"/>
</dbReference>
<keyword evidence="4" id="KW-1133">Transmembrane helix</keyword>
<keyword evidence="6" id="KW-0067">ATP-binding</keyword>
<evidence type="ECO:0000256" key="1">
    <source>
        <dbReference type="ARBA" id="ARBA00000085"/>
    </source>
</evidence>
<gene>
    <name evidence="6" type="ORF">GAB14E_2747</name>
</gene>
<dbReference type="Proteomes" id="UP000029868">
    <property type="component" value="Unassembled WGS sequence"/>
</dbReference>
<protein>
    <recommendedName>
        <fullName evidence="2">histidine kinase</fullName>
        <ecNumber evidence="2">2.7.13.3</ecNumber>
    </recommendedName>
</protein>
<dbReference type="EC" id="2.7.13.3" evidence="2"/>
<evidence type="ECO:0000256" key="3">
    <source>
        <dbReference type="ARBA" id="ARBA00022553"/>
    </source>
</evidence>
<dbReference type="Pfam" id="PF02518">
    <property type="entry name" value="HATPase_c"/>
    <property type="match status" value="1"/>
</dbReference>
<comment type="catalytic activity">
    <reaction evidence="1">
        <text>ATP + protein L-histidine = ADP + protein N-phospho-L-histidine.</text>
        <dbReference type="EC" id="2.7.13.3"/>
    </reaction>
</comment>
<sequence length="471" mass="53447">MAKLYGIKAGSLEQYLNQHLILLMLPLLFLVFLVTWQLSWPWWGIAFSEVLILIYVYRLTSAIKAKTLESFQRASLQLDAIAQEDYKLYARASFSQGQVASFHQQLNELSAELQVKKSRYDQHVFLVYQLIAQLDAPILVFNAKQQLTFANEAFYQLKKQPWQLFRHASPQLIGLTKQEGQWCFKVSDAETNNESECWQIKQSEFIDSGEQHLLLFFVDIQSALRASQLNAWQQIIRVLGHEIRNSLTPVSSMAESLADKASNERDKLALTVITERCMHLQSFVERYASISKQSTLYYQTISVNDFFAPLMALYNTDYKHAFTVQLDSRVETMIGDNSFLSQVFINLLKNAKEAAASQASIQISIQTGLQKNNQQVSRQHNFTEMLLIEVIDDGHGFSNLANLFVPLYSTKEQGQGIGLSFCRNIIEQHQGSISIVNNVSSKASTNTLTSDSTKKVKQGITVAIYLPVKAV</sequence>
<evidence type="ECO:0000313" key="6">
    <source>
        <dbReference type="EMBL" id="KGJ92831.1"/>
    </source>
</evidence>
<dbReference type="InterPro" id="IPR003594">
    <property type="entry name" value="HATPase_dom"/>
</dbReference>
<dbReference type="PATRIC" id="fig|28229.3.peg.2375"/>